<dbReference type="InterPro" id="IPR049391">
    <property type="entry name" value="FAS_pseudo-KR"/>
</dbReference>
<comment type="catalytic activity">
    <reaction evidence="48">
        <text>(2E)-octenoyl-[ACP] + NADPH + H(+) = octanoyl-[ACP] + NADP(+)</text>
        <dbReference type="Rhea" id="RHEA:41848"/>
        <dbReference type="Rhea" id="RHEA-COMP:9635"/>
        <dbReference type="Rhea" id="RHEA-COMP:9636"/>
        <dbReference type="ChEBI" id="CHEBI:15378"/>
        <dbReference type="ChEBI" id="CHEBI:57783"/>
        <dbReference type="ChEBI" id="CHEBI:58349"/>
        <dbReference type="ChEBI" id="CHEBI:78462"/>
        <dbReference type="ChEBI" id="CHEBI:78463"/>
    </reaction>
    <physiologicalReaction direction="left-to-right" evidence="48">
        <dbReference type="Rhea" id="RHEA:41849"/>
    </physiologicalReaction>
</comment>
<evidence type="ECO:0000259" key="65">
    <source>
        <dbReference type="PROSITE" id="PS52004"/>
    </source>
</evidence>
<dbReference type="Pfam" id="PF08659">
    <property type="entry name" value="KR"/>
    <property type="match status" value="1"/>
</dbReference>
<evidence type="ECO:0000256" key="9">
    <source>
        <dbReference type="ARBA" id="ARBA00022516"/>
    </source>
</evidence>
<evidence type="ECO:0000256" key="20">
    <source>
        <dbReference type="ARBA" id="ARBA00023098"/>
    </source>
</evidence>
<dbReference type="InterPro" id="IPR049552">
    <property type="entry name" value="PKS_DH_N"/>
</dbReference>
<comment type="catalytic activity">
    <reaction evidence="36">
        <text>a (3R)-hydroxyacyl-[ACP] + NADP(+) = a 3-oxoacyl-[ACP] + NADPH + H(+)</text>
        <dbReference type="Rhea" id="RHEA:17397"/>
        <dbReference type="Rhea" id="RHEA-COMP:9916"/>
        <dbReference type="Rhea" id="RHEA-COMP:9945"/>
        <dbReference type="ChEBI" id="CHEBI:15378"/>
        <dbReference type="ChEBI" id="CHEBI:57783"/>
        <dbReference type="ChEBI" id="CHEBI:58349"/>
        <dbReference type="ChEBI" id="CHEBI:78776"/>
        <dbReference type="ChEBI" id="CHEBI:78827"/>
        <dbReference type="EC" id="1.1.1.100"/>
    </reaction>
    <physiologicalReaction direction="right-to-left" evidence="36">
        <dbReference type="Rhea" id="RHEA:17399"/>
    </physiologicalReaction>
</comment>
<dbReference type="FunFam" id="3.40.50.720:FF:000209">
    <property type="entry name" value="Polyketide synthase Pks12"/>
    <property type="match status" value="1"/>
</dbReference>
<evidence type="ECO:0000256" key="2">
    <source>
        <dbReference type="ARBA" id="ARBA00012004"/>
    </source>
</evidence>
<dbReference type="Pfam" id="PF21149">
    <property type="entry name" value="FAS_pseudo-KR"/>
    <property type="match status" value="1"/>
</dbReference>
<comment type="catalytic activity">
    <reaction evidence="47">
        <text>tetradecanoyl-[ACP] + H2O = tetradecanoate + holo-[ACP] + H(+)</text>
        <dbReference type="Rhea" id="RHEA:30123"/>
        <dbReference type="Rhea" id="RHEA-COMP:9648"/>
        <dbReference type="Rhea" id="RHEA-COMP:9685"/>
        <dbReference type="ChEBI" id="CHEBI:15377"/>
        <dbReference type="ChEBI" id="CHEBI:15378"/>
        <dbReference type="ChEBI" id="CHEBI:30807"/>
        <dbReference type="ChEBI" id="CHEBI:64479"/>
        <dbReference type="ChEBI" id="CHEBI:78477"/>
        <dbReference type="EC" id="3.1.2.14"/>
    </reaction>
    <physiologicalReaction direction="left-to-right" evidence="47">
        <dbReference type="Rhea" id="RHEA:30124"/>
    </physiologicalReaction>
</comment>
<dbReference type="EC" id="3.1.2.14" evidence="3"/>
<dbReference type="Proteomes" id="UP001378592">
    <property type="component" value="Unassembled WGS sequence"/>
</dbReference>
<dbReference type="EC" id="2.3.1.41" evidence="6"/>
<dbReference type="GO" id="GO:0141148">
    <property type="term" value="F:enoyl-[acyl-carrier-protein] reductase (NADPH) activity"/>
    <property type="evidence" value="ECO:0007669"/>
    <property type="project" value="UniProtKB-EC"/>
</dbReference>
<evidence type="ECO:0000256" key="3">
    <source>
        <dbReference type="ARBA" id="ARBA00012480"/>
    </source>
</evidence>
<evidence type="ECO:0000256" key="14">
    <source>
        <dbReference type="ARBA" id="ARBA00022832"/>
    </source>
</evidence>
<evidence type="ECO:0000256" key="39">
    <source>
        <dbReference type="ARBA" id="ARBA00047500"/>
    </source>
</evidence>
<dbReference type="InterPro" id="IPR029058">
    <property type="entry name" value="AB_hydrolase_fold"/>
</dbReference>
<comment type="catalytic activity">
    <reaction evidence="24">
        <text>(3R)-hydroxydodecanoyl-[ACP] = (2E)-dodecenoyl-[ACP] + H2O</text>
        <dbReference type="Rhea" id="RHEA:41876"/>
        <dbReference type="Rhea" id="RHEA-COMP:9642"/>
        <dbReference type="Rhea" id="RHEA-COMP:9643"/>
        <dbReference type="ChEBI" id="CHEBI:15377"/>
        <dbReference type="ChEBI" id="CHEBI:78470"/>
        <dbReference type="ChEBI" id="CHEBI:78472"/>
    </reaction>
    <physiologicalReaction direction="left-to-right" evidence="24">
        <dbReference type="Rhea" id="RHEA:41877"/>
    </physiologicalReaction>
</comment>
<keyword evidence="10" id="KW-0597">Phosphoprotein</keyword>
<dbReference type="SUPFAM" id="SSF53474">
    <property type="entry name" value="alpha/beta-Hydrolases"/>
    <property type="match status" value="1"/>
</dbReference>
<comment type="catalytic activity">
    <reaction evidence="56">
        <text>decanoyl-[ACP] + malonyl-[ACP] + H(+) = 3-oxododecanoyl-[ACP] + holo-[ACP] + CO2</text>
        <dbReference type="Rhea" id="RHEA:41868"/>
        <dbReference type="Rhea" id="RHEA-COMP:9623"/>
        <dbReference type="Rhea" id="RHEA-COMP:9640"/>
        <dbReference type="Rhea" id="RHEA-COMP:9641"/>
        <dbReference type="Rhea" id="RHEA-COMP:9685"/>
        <dbReference type="ChEBI" id="CHEBI:15378"/>
        <dbReference type="ChEBI" id="CHEBI:16526"/>
        <dbReference type="ChEBI" id="CHEBI:64479"/>
        <dbReference type="ChEBI" id="CHEBI:78449"/>
        <dbReference type="ChEBI" id="CHEBI:78468"/>
        <dbReference type="ChEBI" id="CHEBI:78469"/>
    </reaction>
    <physiologicalReaction direction="left-to-right" evidence="56">
        <dbReference type="Rhea" id="RHEA:41869"/>
    </physiologicalReaction>
</comment>
<dbReference type="SMART" id="SM00825">
    <property type="entry name" value="PKS_KS"/>
    <property type="match status" value="1"/>
</dbReference>
<name>A0AAN9VP90_9ORTH</name>
<dbReference type="CDD" id="cd05195">
    <property type="entry name" value="enoyl_red"/>
    <property type="match status" value="1"/>
</dbReference>
<evidence type="ECO:0000256" key="43">
    <source>
        <dbReference type="ARBA" id="ARBA00047953"/>
    </source>
</evidence>
<evidence type="ECO:0000256" key="8">
    <source>
        <dbReference type="ARBA" id="ARBA00022450"/>
    </source>
</evidence>
<comment type="catalytic activity">
    <reaction evidence="27">
        <text>a (3R)-hydroxyacyl-[ACP] = a (2E)-enoyl-[ACP] + H2O</text>
        <dbReference type="Rhea" id="RHEA:13097"/>
        <dbReference type="Rhea" id="RHEA-COMP:9925"/>
        <dbReference type="Rhea" id="RHEA-COMP:9945"/>
        <dbReference type="ChEBI" id="CHEBI:15377"/>
        <dbReference type="ChEBI" id="CHEBI:78784"/>
        <dbReference type="ChEBI" id="CHEBI:78827"/>
        <dbReference type="EC" id="4.2.1.59"/>
    </reaction>
    <physiologicalReaction direction="left-to-right" evidence="27">
        <dbReference type="Rhea" id="RHEA:13098"/>
    </physiologicalReaction>
</comment>
<dbReference type="InterPro" id="IPR036736">
    <property type="entry name" value="ACP-like_sf"/>
</dbReference>
<comment type="catalytic activity">
    <reaction evidence="54">
        <text>3-oxotetradecanoyl-[ACP] + NADPH + H(+) = (3R)-hydroxytetradecanoyl-[ACP] + NADP(+)</text>
        <dbReference type="Rhea" id="RHEA:41888"/>
        <dbReference type="Rhea" id="RHEA-COMP:9645"/>
        <dbReference type="Rhea" id="RHEA-COMP:9646"/>
        <dbReference type="ChEBI" id="CHEBI:15378"/>
        <dbReference type="ChEBI" id="CHEBI:57783"/>
        <dbReference type="ChEBI" id="CHEBI:58349"/>
        <dbReference type="ChEBI" id="CHEBI:78473"/>
        <dbReference type="ChEBI" id="CHEBI:78474"/>
    </reaction>
    <physiologicalReaction direction="left-to-right" evidence="54">
        <dbReference type="Rhea" id="RHEA:41889"/>
    </physiologicalReaction>
</comment>
<dbReference type="InterPro" id="IPR032821">
    <property type="entry name" value="PKS_assoc"/>
</dbReference>
<dbReference type="GO" id="GO:0016297">
    <property type="term" value="F:fatty acyl-[ACP] hydrolase activity"/>
    <property type="evidence" value="ECO:0007669"/>
    <property type="project" value="UniProtKB-EC"/>
</dbReference>
<evidence type="ECO:0000256" key="24">
    <source>
        <dbReference type="ARBA" id="ARBA00023351"/>
    </source>
</evidence>
<evidence type="ECO:0000256" key="62">
    <source>
        <dbReference type="ARBA" id="ARBA00049521"/>
    </source>
</evidence>
<keyword evidence="68" id="KW-1185">Reference proteome</keyword>
<evidence type="ECO:0000256" key="40">
    <source>
        <dbReference type="ARBA" id="ARBA00047578"/>
    </source>
</evidence>
<comment type="catalytic activity">
    <reaction evidence="53">
        <text>hexadecanoyl-[ACP] + H2O = hexadecanoate + holo-[ACP] + H(+)</text>
        <dbReference type="Rhea" id="RHEA:41932"/>
        <dbReference type="Rhea" id="RHEA-COMP:9652"/>
        <dbReference type="Rhea" id="RHEA-COMP:9685"/>
        <dbReference type="ChEBI" id="CHEBI:7896"/>
        <dbReference type="ChEBI" id="CHEBI:15377"/>
        <dbReference type="ChEBI" id="CHEBI:15378"/>
        <dbReference type="ChEBI" id="CHEBI:64479"/>
        <dbReference type="ChEBI" id="CHEBI:78483"/>
        <dbReference type="EC" id="3.1.2.14"/>
    </reaction>
    <physiologicalReaction direction="left-to-right" evidence="53">
        <dbReference type="Rhea" id="RHEA:41933"/>
    </physiologicalReaction>
</comment>
<dbReference type="SUPFAM" id="SSF52151">
    <property type="entry name" value="FabD/lysophospholipase-like"/>
    <property type="match status" value="1"/>
</dbReference>
<evidence type="ECO:0000256" key="34">
    <source>
        <dbReference type="ARBA" id="ARBA00047300"/>
    </source>
</evidence>
<evidence type="ECO:0000256" key="25">
    <source>
        <dbReference type="ARBA" id="ARBA00023373"/>
    </source>
</evidence>
<comment type="pathway">
    <text evidence="1">Lipid metabolism.</text>
</comment>
<evidence type="ECO:0000259" key="66">
    <source>
        <dbReference type="PROSITE" id="PS52019"/>
    </source>
</evidence>
<dbReference type="InterPro" id="IPR036291">
    <property type="entry name" value="NAD(P)-bd_dom_sf"/>
</dbReference>
<dbReference type="CDD" id="cd00833">
    <property type="entry name" value="PKS"/>
    <property type="match status" value="1"/>
</dbReference>
<evidence type="ECO:0000256" key="12">
    <source>
        <dbReference type="ARBA" id="ARBA00022799"/>
    </source>
</evidence>
<comment type="catalytic activity">
    <reaction evidence="34">
        <text>3-oxooctadecanoyl-[ACP] + NADPH + H(+) = (3R)-hydroxyoctadecanoyl-[ACP] + NADP(+)</text>
        <dbReference type="Rhea" id="RHEA:41920"/>
        <dbReference type="Rhea" id="RHEA-COMP:9653"/>
        <dbReference type="Rhea" id="RHEA-COMP:9654"/>
        <dbReference type="ChEBI" id="CHEBI:15378"/>
        <dbReference type="ChEBI" id="CHEBI:57783"/>
        <dbReference type="ChEBI" id="CHEBI:58349"/>
        <dbReference type="ChEBI" id="CHEBI:78487"/>
        <dbReference type="ChEBI" id="CHEBI:78488"/>
    </reaction>
    <physiologicalReaction direction="left-to-right" evidence="34">
        <dbReference type="Rhea" id="RHEA:41921"/>
    </physiologicalReaction>
</comment>
<evidence type="ECO:0000256" key="32">
    <source>
        <dbReference type="ARBA" id="ARBA00023442"/>
    </source>
</evidence>
<comment type="catalytic activity">
    <reaction evidence="55">
        <text>(2E)-octadecenoyl-[ACP] + NADPH + H(+) = octadecanoyl-[ACP] + NADP(+)</text>
        <dbReference type="Rhea" id="RHEA:41928"/>
        <dbReference type="Rhea" id="RHEA-COMP:9655"/>
        <dbReference type="Rhea" id="RHEA-COMP:9656"/>
        <dbReference type="ChEBI" id="CHEBI:15378"/>
        <dbReference type="ChEBI" id="CHEBI:57783"/>
        <dbReference type="ChEBI" id="CHEBI:58349"/>
        <dbReference type="ChEBI" id="CHEBI:78489"/>
        <dbReference type="ChEBI" id="CHEBI:78495"/>
    </reaction>
    <physiologicalReaction direction="left-to-right" evidence="55">
        <dbReference type="Rhea" id="RHEA:41929"/>
    </physiologicalReaction>
</comment>
<evidence type="ECO:0000256" key="47">
    <source>
        <dbReference type="ARBA" id="ARBA00048289"/>
    </source>
</evidence>
<dbReference type="InterPro" id="IPR014030">
    <property type="entry name" value="Ketoacyl_synth_N"/>
</dbReference>
<dbReference type="GO" id="GO:0004316">
    <property type="term" value="F:3-oxoacyl-[acyl-carrier-protein] reductase (NADPH) activity"/>
    <property type="evidence" value="ECO:0007669"/>
    <property type="project" value="UniProtKB-EC"/>
</dbReference>
<dbReference type="PROSITE" id="PS52004">
    <property type="entry name" value="KS3_2"/>
    <property type="match status" value="1"/>
</dbReference>
<evidence type="ECO:0000256" key="58">
    <source>
        <dbReference type="ARBA" id="ARBA00049263"/>
    </source>
</evidence>
<keyword evidence="15" id="KW-0521">NADP</keyword>
<comment type="catalytic activity">
    <reaction evidence="60">
        <text>3-oxooctanoyl-[ACP] + NADPH + H(+) = (3R)-hydroxyoctanoyl-[ACP] + NADP(+)</text>
        <dbReference type="Rhea" id="RHEA:41840"/>
        <dbReference type="Rhea" id="RHEA-COMP:9633"/>
        <dbReference type="Rhea" id="RHEA-COMP:9634"/>
        <dbReference type="ChEBI" id="CHEBI:15378"/>
        <dbReference type="ChEBI" id="CHEBI:57783"/>
        <dbReference type="ChEBI" id="CHEBI:58349"/>
        <dbReference type="ChEBI" id="CHEBI:78460"/>
        <dbReference type="ChEBI" id="CHEBI:78461"/>
    </reaction>
    <physiologicalReaction direction="left-to-right" evidence="60">
        <dbReference type="Rhea" id="RHEA:41841"/>
    </physiologicalReaction>
</comment>
<dbReference type="SMART" id="SM00826">
    <property type="entry name" value="PKS_DH"/>
    <property type="match status" value="1"/>
</dbReference>
<dbReference type="InterPro" id="IPR018201">
    <property type="entry name" value="Ketoacyl_synth_AS"/>
</dbReference>
<dbReference type="InterPro" id="IPR020806">
    <property type="entry name" value="PKS_PP-bd"/>
</dbReference>
<evidence type="ECO:0000256" key="64">
    <source>
        <dbReference type="PROSITE-ProRule" id="PRU01363"/>
    </source>
</evidence>
<comment type="catalytic activity">
    <reaction evidence="46">
        <text>(2E)-dodecenoyl-[ACP] + NADPH + H(+) = dodecanoyl-[ACP] + NADP(+)</text>
        <dbReference type="Rhea" id="RHEA:41880"/>
        <dbReference type="Rhea" id="RHEA-COMP:9643"/>
        <dbReference type="Rhea" id="RHEA-COMP:9644"/>
        <dbReference type="ChEBI" id="CHEBI:15378"/>
        <dbReference type="ChEBI" id="CHEBI:57783"/>
        <dbReference type="ChEBI" id="CHEBI:58349"/>
        <dbReference type="ChEBI" id="CHEBI:65264"/>
        <dbReference type="ChEBI" id="CHEBI:78472"/>
    </reaction>
    <physiologicalReaction direction="left-to-right" evidence="46">
        <dbReference type="Rhea" id="RHEA:41881"/>
    </physiologicalReaction>
</comment>
<evidence type="ECO:0000256" key="18">
    <source>
        <dbReference type="ARBA" id="ARBA00023002"/>
    </source>
</evidence>
<dbReference type="InterPro" id="IPR016035">
    <property type="entry name" value="Acyl_Trfase/lysoPLipase"/>
</dbReference>
<dbReference type="Pfam" id="PF00109">
    <property type="entry name" value="ketoacyl-synt"/>
    <property type="match status" value="1"/>
</dbReference>
<evidence type="ECO:0000256" key="7">
    <source>
        <dbReference type="ARBA" id="ARBA00018769"/>
    </source>
</evidence>
<dbReference type="InterPro" id="IPR016036">
    <property type="entry name" value="Malonyl_transacylase_ACP-bd"/>
</dbReference>
<evidence type="ECO:0000256" key="10">
    <source>
        <dbReference type="ARBA" id="ARBA00022553"/>
    </source>
</evidence>
<dbReference type="PROSITE" id="PS00606">
    <property type="entry name" value="KS3_1"/>
    <property type="match status" value="1"/>
</dbReference>
<dbReference type="EC" id="1.1.1.100" evidence="5"/>
<dbReference type="SMART" id="SM00827">
    <property type="entry name" value="PKS_AT"/>
    <property type="match status" value="1"/>
</dbReference>
<dbReference type="GO" id="GO:0019171">
    <property type="term" value="F:(3R)-hydroxyacyl-[acyl-carrier-protein] dehydratase activity"/>
    <property type="evidence" value="ECO:0007669"/>
    <property type="project" value="UniProtKB-EC"/>
</dbReference>
<comment type="catalytic activity">
    <reaction evidence="52">
        <text>holo-[ACP] + acetyl-CoA = acetyl-[ACP] + CoA</text>
        <dbReference type="Rhea" id="RHEA:41788"/>
        <dbReference type="Rhea" id="RHEA-COMP:9621"/>
        <dbReference type="Rhea" id="RHEA-COMP:9685"/>
        <dbReference type="ChEBI" id="CHEBI:57287"/>
        <dbReference type="ChEBI" id="CHEBI:57288"/>
        <dbReference type="ChEBI" id="CHEBI:64479"/>
        <dbReference type="ChEBI" id="CHEBI:78446"/>
        <dbReference type="EC" id="2.3.1.38"/>
    </reaction>
    <physiologicalReaction direction="left-to-right" evidence="52">
        <dbReference type="Rhea" id="RHEA:41789"/>
    </physiologicalReaction>
</comment>
<comment type="caution">
    <text evidence="67">The sequence shown here is derived from an EMBL/GenBank/DDBJ whole genome shotgun (WGS) entry which is preliminary data.</text>
</comment>
<dbReference type="FunFam" id="3.90.180.10:FF:000015">
    <property type="entry name" value="Fatty acid synthase"/>
    <property type="match status" value="1"/>
</dbReference>
<evidence type="ECO:0000256" key="50">
    <source>
        <dbReference type="ARBA" id="ARBA00048571"/>
    </source>
</evidence>
<evidence type="ECO:0000256" key="35">
    <source>
        <dbReference type="ARBA" id="ARBA00047394"/>
    </source>
</evidence>
<evidence type="ECO:0000313" key="67">
    <source>
        <dbReference type="EMBL" id="KAK7864452.1"/>
    </source>
</evidence>
<comment type="catalytic activity">
    <reaction evidence="44">
        <text>acetyl-[ACP] + malonyl-[ACP] + H(+) = 3-oxobutanoyl-[ACP] + holo-[ACP] + CO2</text>
        <dbReference type="Rhea" id="RHEA:41800"/>
        <dbReference type="Rhea" id="RHEA-COMP:9621"/>
        <dbReference type="Rhea" id="RHEA-COMP:9623"/>
        <dbReference type="Rhea" id="RHEA-COMP:9625"/>
        <dbReference type="Rhea" id="RHEA-COMP:9685"/>
        <dbReference type="ChEBI" id="CHEBI:15378"/>
        <dbReference type="ChEBI" id="CHEBI:16526"/>
        <dbReference type="ChEBI" id="CHEBI:64479"/>
        <dbReference type="ChEBI" id="CHEBI:78446"/>
        <dbReference type="ChEBI" id="CHEBI:78449"/>
        <dbReference type="ChEBI" id="CHEBI:78450"/>
    </reaction>
    <physiologicalReaction direction="left-to-right" evidence="44">
        <dbReference type="Rhea" id="RHEA:41801"/>
    </physiologicalReaction>
</comment>
<keyword evidence="17" id="KW-0007">Acetylation</keyword>
<evidence type="ECO:0000256" key="42">
    <source>
        <dbReference type="ARBA" id="ARBA00047897"/>
    </source>
</evidence>
<dbReference type="InterPro" id="IPR001031">
    <property type="entry name" value="Thioesterase"/>
</dbReference>
<feature type="region of interest" description="N-terminal hotdog fold" evidence="64">
    <location>
        <begin position="866"/>
        <end position="992"/>
    </location>
</feature>
<dbReference type="InterPro" id="IPR011032">
    <property type="entry name" value="GroES-like_sf"/>
</dbReference>
<evidence type="ECO:0000256" key="45">
    <source>
        <dbReference type="ARBA" id="ARBA00048051"/>
    </source>
</evidence>
<feature type="region of interest" description="C-terminal hotdog fold" evidence="64">
    <location>
        <begin position="1006"/>
        <end position="1134"/>
    </location>
</feature>
<dbReference type="SUPFAM" id="SSF53901">
    <property type="entry name" value="Thiolase-like"/>
    <property type="match status" value="1"/>
</dbReference>
<evidence type="ECO:0000256" key="1">
    <source>
        <dbReference type="ARBA" id="ARBA00005189"/>
    </source>
</evidence>
<evidence type="ECO:0000256" key="4">
    <source>
        <dbReference type="ARBA" id="ARBA00012873"/>
    </source>
</evidence>
<evidence type="ECO:0000256" key="55">
    <source>
        <dbReference type="ARBA" id="ARBA00049019"/>
    </source>
</evidence>
<dbReference type="Gene3D" id="1.10.1200.10">
    <property type="entry name" value="ACP-like"/>
    <property type="match status" value="1"/>
</dbReference>
<dbReference type="Pfam" id="PF21089">
    <property type="entry name" value="PKS_DH_N"/>
    <property type="match status" value="1"/>
</dbReference>
<keyword evidence="11" id="KW-0808">Transferase</keyword>
<keyword evidence="9" id="KW-0444">Lipid biosynthesis</keyword>
<dbReference type="InterPro" id="IPR014043">
    <property type="entry name" value="Acyl_transferase_dom"/>
</dbReference>
<comment type="catalytic activity">
    <reaction evidence="41">
        <text>(2E)-hexadecenoyl-[ACP] + NADPH + H(+) = hexadecanoyl-[ACP] + NADP(+)</text>
        <dbReference type="Rhea" id="RHEA:41912"/>
        <dbReference type="Rhea" id="RHEA-COMP:9651"/>
        <dbReference type="Rhea" id="RHEA-COMP:9652"/>
        <dbReference type="ChEBI" id="CHEBI:15378"/>
        <dbReference type="ChEBI" id="CHEBI:57783"/>
        <dbReference type="ChEBI" id="CHEBI:58349"/>
        <dbReference type="ChEBI" id="CHEBI:78481"/>
        <dbReference type="ChEBI" id="CHEBI:78483"/>
    </reaction>
    <physiologicalReaction direction="left-to-right" evidence="41">
        <dbReference type="Rhea" id="RHEA:41913"/>
    </physiologicalReaction>
</comment>
<dbReference type="InterPro" id="IPR042104">
    <property type="entry name" value="PKS_dehydratase_sf"/>
</dbReference>
<comment type="catalytic activity">
    <reaction evidence="30">
        <text>(3R)-hydroxyhexadecanoyl-[ACP] = (2E)-hexadecenoyl-[ACP] + H2O</text>
        <dbReference type="Rhea" id="RHEA:41908"/>
        <dbReference type="Rhea" id="RHEA-COMP:9650"/>
        <dbReference type="Rhea" id="RHEA-COMP:9651"/>
        <dbReference type="ChEBI" id="CHEBI:15377"/>
        <dbReference type="ChEBI" id="CHEBI:78480"/>
        <dbReference type="ChEBI" id="CHEBI:78481"/>
    </reaction>
    <physiologicalReaction direction="left-to-right" evidence="30">
        <dbReference type="Rhea" id="RHEA:41909"/>
    </physiologicalReaction>
</comment>
<keyword evidence="22" id="KW-0511">Multifunctional enzyme</keyword>
<comment type="function">
    <text evidence="32">Fatty acid synthetase is a multifunctional enzyme that catalyzes the de novo biosynthesis of long-chain saturated fatty acids starting from acetyl-CoA and malonyl-CoA in the presence of NADPH. This multifunctional protein contains 7 catalytic activities and a site for the binding of the prosthetic group 4'-phosphopantetheine of the acyl carrier protein ([ACP]) domain.</text>
</comment>
<comment type="catalytic activity">
    <reaction evidence="31">
        <text>(3R)-hydroxybutanoyl-[ACP] = (2E)-butenoyl-[ACP] + H2O</text>
        <dbReference type="Rhea" id="RHEA:41808"/>
        <dbReference type="Rhea" id="RHEA-COMP:9626"/>
        <dbReference type="Rhea" id="RHEA-COMP:9627"/>
        <dbReference type="ChEBI" id="CHEBI:15377"/>
        <dbReference type="ChEBI" id="CHEBI:78451"/>
        <dbReference type="ChEBI" id="CHEBI:78453"/>
    </reaction>
    <physiologicalReaction direction="left-to-right" evidence="31">
        <dbReference type="Rhea" id="RHEA:41809"/>
    </physiologicalReaction>
</comment>
<reference evidence="67 68" key="1">
    <citation type="submission" date="2024-03" db="EMBL/GenBank/DDBJ databases">
        <title>The genome assembly and annotation of the cricket Gryllus longicercus Weissman &amp; Gray.</title>
        <authorList>
            <person name="Szrajer S."/>
            <person name="Gray D."/>
            <person name="Ylla G."/>
        </authorList>
    </citation>
    <scope>NUCLEOTIDE SEQUENCE [LARGE SCALE GENOMIC DNA]</scope>
    <source>
        <strain evidence="67">DAG 2021-001</strain>
        <tissue evidence="67">Whole body minus gut</tissue>
    </source>
</reference>
<dbReference type="InterPro" id="IPR020843">
    <property type="entry name" value="ER"/>
</dbReference>
<evidence type="ECO:0000256" key="59">
    <source>
        <dbReference type="ARBA" id="ARBA00049414"/>
    </source>
</evidence>
<dbReference type="InterPro" id="IPR013968">
    <property type="entry name" value="PKS_KR"/>
</dbReference>
<comment type="catalytic activity">
    <reaction evidence="45">
        <text>hexadecanoyl-[ACP] + malonyl-[ACP] + H(+) = 3-oxooctadecanoyl-[ACP] + holo-[ACP] + CO2</text>
        <dbReference type="Rhea" id="RHEA:41916"/>
        <dbReference type="Rhea" id="RHEA-COMP:9623"/>
        <dbReference type="Rhea" id="RHEA-COMP:9652"/>
        <dbReference type="Rhea" id="RHEA-COMP:9653"/>
        <dbReference type="Rhea" id="RHEA-COMP:9685"/>
        <dbReference type="ChEBI" id="CHEBI:15378"/>
        <dbReference type="ChEBI" id="CHEBI:16526"/>
        <dbReference type="ChEBI" id="CHEBI:64479"/>
        <dbReference type="ChEBI" id="CHEBI:78449"/>
        <dbReference type="ChEBI" id="CHEBI:78483"/>
        <dbReference type="ChEBI" id="CHEBI:78487"/>
    </reaction>
    <physiologicalReaction direction="left-to-right" evidence="45">
        <dbReference type="Rhea" id="RHEA:41917"/>
    </physiologicalReaction>
</comment>
<feature type="domain" description="PKS/mFAS DH" evidence="66">
    <location>
        <begin position="866"/>
        <end position="1134"/>
    </location>
</feature>
<dbReference type="EMBL" id="JAZDUA010000202">
    <property type="protein sequence ID" value="KAK7864452.1"/>
    <property type="molecule type" value="Genomic_DNA"/>
</dbReference>
<keyword evidence="21" id="KW-0275">Fatty acid biosynthesis</keyword>
<evidence type="ECO:0000256" key="27">
    <source>
        <dbReference type="ARBA" id="ARBA00023394"/>
    </source>
</evidence>
<proteinExistence type="predicted"/>
<comment type="catalytic activity">
    <reaction evidence="28">
        <text>(3R)-hydroxytetradecanoyl-[ACP] = (2E)-tetradecenoyl-[ACP] + H2O</text>
        <dbReference type="Rhea" id="RHEA:41892"/>
        <dbReference type="Rhea" id="RHEA-COMP:9646"/>
        <dbReference type="Rhea" id="RHEA-COMP:9647"/>
        <dbReference type="ChEBI" id="CHEBI:15377"/>
        <dbReference type="ChEBI" id="CHEBI:78474"/>
        <dbReference type="ChEBI" id="CHEBI:78475"/>
    </reaction>
    <physiologicalReaction direction="left-to-right" evidence="28">
        <dbReference type="Rhea" id="RHEA:41893"/>
    </physiologicalReaction>
</comment>
<comment type="catalytic activity">
    <reaction evidence="35">
        <text>hexanoyl-[ACP] + malonyl-[ACP] + H(+) = 3-oxooctanoyl-[ACP] + holo-[ACP] + CO2</text>
        <dbReference type="Rhea" id="RHEA:41836"/>
        <dbReference type="Rhea" id="RHEA-COMP:9623"/>
        <dbReference type="Rhea" id="RHEA-COMP:9632"/>
        <dbReference type="Rhea" id="RHEA-COMP:9633"/>
        <dbReference type="Rhea" id="RHEA-COMP:9685"/>
        <dbReference type="ChEBI" id="CHEBI:15378"/>
        <dbReference type="ChEBI" id="CHEBI:16526"/>
        <dbReference type="ChEBI" id="CHEBI:64479"/>
        <dbReference type="ChEBI" id="CHEBI:78449"/>
        <dbReference type="ChEBI" id="CHEBI:78459"/>
        <dbReference type="ChEBI" id="CHEBI:78460"/>
    </reaction>
    <physiologicalReaction direction="left-to-right" evidence="35">
        <dbReference type="Rhea" id="RHEA:41837"/>
    </physiologicalReaction>
</comment>
<dbReference type="Gene3D" id="3.10.129.110">
    <property type="entry name" value="Polyketide synthase dehydratase"/>
    <property type="match status" value="1"/>
</dbReference>
<organism evidence="67 68">
    <name type="scientific">Gryllus longicercus</name>
    <dbReference type="NCBI Taxonomy" id="2509291"/>
    <lineage>
        <taxon>Eukaryota</taxon>
        <taxon>Metazoa</taxon>
        <taxon>Ecdysozoa</taxon>
        <taxon>Arthropoda</taxon>
        <taxon>Hexapoda</taxon>
        <taxon>Insecta</taxon>
        <taxon>Pterygota</taxon>
        <taxon>Neoptera</taxon>
        <taxon>Polyneoptera</taxon>
        <taxon>Orthoptera</taxon>
        <taxon>Ensifera</taxon>
        <taxon>Gryllidea</taxon>
        <taxon>Grylloidea</taxon>
        <taxon>Gryllidae</taxon>
        <taxon>Gryllinae</taxon>
        <taxon>Gryllus</taxon>
    </lineage>
</organism>
<dbReference type="InterPro" id="IPR001227">
    <property type="entry name" value="Ac_transferase_dom_sf"/>
</dbReference>
<dbReference type="SUPFAM" id="SSF55048">
    <property type="entry name" value="Probable ACP-binding domain of malonyl-CoA ACP transacylase"/>
    <property type="match status" value="1"/>
</dbReference>
<evidence type="ECO:0000256" key="41">
    <source>
        <dbReference type="ARBA" id="ARBA00047810"/>
    </source>
</evidence>
<dbReference type="SUPFAM" id="SSF50129">
    <property type="entry name" value="GroES-like"/>
    <property type="match status" value="1"/>
</dbReference>
<comment type="catalytic activity">
    <reaction evidence="39">
        <text>(2E)-butenoyl-[ACP] + NADPH + H(+) = butanoyl-[ACP] + NADP(+)</text>
        <dbReference type="Rhea" id="RHEA:41812"/>
        <dbReference type="Rhea" id="RHEA-COMP:9627"/>
        <dbReference type="Rhea" id="RHEA-COMP:9628"/>
        <dbReference type="ChEBI" id="CHEBI:15378"/>
        <dbReference type="ChEBI" id="CHEBI:57783"/>
        <dbReference type="ChEBI" id="CHEBI:58349"/>
        <dbReference type="ChEBI" id="CHEBI:78453"/>
        <dbReference type="ChEBI" id="CHEBI:78454"/>
    </reaction>
    <physiologicalReaction direction="left-to-right" evidence="39">
        <dbReference type="Rhea" id="RHEA:41813"/>
    </physiologicalReaction>
</comment>
<evidence type="ECO:0000256" key="49">
    <source>
        <dbReference type="ARBA" id="ARBA00048506"/>
    </source>
</evidence>
<comment type="catalytic activity">
    <reaction evidence="63">
        <text>octanoyl-[ACP] + malonyl-[ACP] + H(+) = 3-oxodecanoyl-[ACP] + holo-[ACP] + CO2</text>
        <dbReference type="Rhea" id="RHEA:41852"/>
        <dbReference type="Rhea" id="RHEA-COMP:9623"/>
        <dbReference type="Rhea" id="RHEA-COMP:9636"/>
        <dbReference type="Rhea" id="RHEA-COMP:9637"/>
        <dbReference type="Rhea" id="RHEA-COMP:9685"/>
        <dbReference type="ChEBI" id="CHEBI:15378"/>
        <dbReference type="ChEBI" id="CHEBI:16526"/>
        <dbReference type="ChEBI" id="CHEBI:64479"/>
        <dbReference type="ChEBI" id="CHEBI:78449"/>
        <dbReference type="ChEBI" id="CHEBI:78463"/>
        <dbReference type="ChEBI" id="CHEBI:78464"/>
    </reaction>
    <physiologicalReaction direction="left-to-right" evidence="63">
        <dbReference type="Rhea" id="RHEA:41853"/>
    </physiologicalReaction>
</comment>
<evidence type="ECO:0000256" key="57">
    <source>
        <dbReference type="ARBA" id="ARBA00049171"/>
    </source>
</evidence>
<comment type="catalytic activity">
    <reaction evidence="26">
        <text>(3R)-hydroxydecanoyl-[ACP] = (2E)-decenoyl-[ACP] + H2O</text>
        <dbReference type="Rhea" id="RHEA:41860"/>
        <dbReference type="Rhea" id="RHEA-COMP:9638"/>
        <dbReference type="Rhea" id="RHEA-COMP:9639"/>
        <dbReference type="ChEBI" id="CHEBI:15377"/>
        <dbReference type="ChEBI" id="CHEBI:78466"/>
        <dbReference type="ChEBI" id="CHEBI:78467"/>
    </reaction>
    <physiologicalReaction direction="left-to-right" evidence="26">
        <dbReference type="Rhea" id="RHEA:41861"/>
    </physiologicalReaction>
</comment>
<dbReference type="Pfam" id="PF00975">
    <property type="entry name" value="Thioesterase"/>
    <property type="match status" value="1"/>
</dbReference>
<evidence type="ECO:0000256" key="60">
    <source>
        <dbReference type="ARBA" id="ARBA00049422"/>
    </source>
</evidence>
<dbReference type="PANTHER" id="PTHR43775">
    <property type="entry name" value="FATTY ACID SYNTHASE"/>
    <property type="match status" value="1"/>
</dbReference>
<evidence type="ECO:0000256" key="54">
    <source>
        <dbReference type="ARBA" id="ARBA00048935"/>
    </source>
</evidence>
<dbReference type="FunFam" id="1.10.1200.10:FF:000013">
    <property type="entry name" value="Fatty acid synthase"/>
    <property type="match status" value="1"/>
</dbReference>
<dbReference type="Pfam" id="PF13602">
    <property type="entry name" value="ADH_zinc_N_2"/>
    <property type="match status" value="1"/>
</dbReference>
<dbReference type="Gene3D" id="3.30.70.3290">
    <property type="match status" value="1"/>
</dbReference>
<keyword evidence="14" id="KW-0276">Fatty acid metabolism</keyword>
<comment type="catalytic activity">
    <reaction evidence="51">
        <text>a 2,3-saturated acyl-[ACP] + NADP(+) = a (2E)-enoyl-[ACP] + NADPH + H(+)</text>
        <dbReference type="Rhea" id="RHEA:22564"/>
        <dbReference type="Rhea" id="RHEA-COMP:9925"/>
        <dbReference type="Rhea" id="RHEA-COMP:9926"/>
        <dbReference type="ChEBI" id="CHEBI:15378"/>
        <dbReference type="ChEBI" id="CHEBI:57783"/>
        <dbReference type="ChEBI" id="CHEBI:58349"/>
        <dbReference type="ChEBI" id="CHEBI:78784"/>
        <dbReference type="ChEBI" id="CHEBI:78785"/>
        <dbReference type="EC" id="1.3.1.39"/>
    </reaction>
    <physiologicalReaction direction="right-to-left" evidence="51">
        <dbReference type="Rhea" id="RHEA:22566"/>
    </physiologicalReaction>
</comment>
<evidence type="ECO:0000256" key="61">
    <source>
        <dbReference type="ARBA" id="ARBA00049449"/>
    </source>
</evidence>
<evidence type="ECO:0000256" key="63">
    <source>
        <dbReference type="ARBA" id="ARBA00049533"/>
    </source>
</evidence>
<dbReference type="PANTHER" id="PTHR43775:SF7">
    <property type="entry name" value="FATTY ACID SYNTHASE"/>
    <property type="match status" value="1"/>
</dbReference>
<evidence type="ECO:0000256" key="23">
    <source>
        <dbReference type="ARBA" id="ARBA00023332"/>
    </source>
</evidence>
<comment type="catalytic activity">
    <reaction evidence="29">
        <text>(3R)-hydroxyoctadecanoyl-[ACP] = (2E)-octadecenoyl-[ACP] + H2O</text>
        <dbReference type="Rhea" id="RHEA:41924"/>
        <dbReference type="Rhea" id="RHEA-COMP:9654"/>
        <dbReference type="Rhea" id="RHEA-COMP:9655"/>
        <dbReference type="ChEBI" id="CHEBI:15377"/>
        <dbReference type="ChEBI" id="CHEBI:78488"/>
        <dbReference type="ChEBI" id="CHEBI:78489"/>
    </reaction>
    <physiologicalReaction direction="left-to-right" evidence="29">
        <dbReference type="Rhea" id="RHEA:41925"/>
    </physiologicalReaction>
</comment>
<dbReference type="Pfam" id="PF16197">
    <property type="entry name" value="KAsynt_C_assoc"/>
    <property type="match status" value="1"/>
</dbReference>
<evidence type="ECO:0000256" key="11">
    <source>
        <dbReference type="ARBA" id="ARBA00022679"/>
    </source>
</evidence>
<protein>
    <recommendedName>
        <fullName evidence="7">Fatty acid synthase</fullName>
        <ecNumber evidence="5">1.1.1.100</ecNumber>
        <ecNumber evidence="2">1.3.1.39</ecNumber>
        <ecNumber evidence="6">2.3.1.41</ecNumber>
        <ecNumber evidence="4">2.3.1.85</ecNumber>
        <ecNumber evidence="3">3.1.2.14</ecNumber>
    </recommendedName>
</protein>
<dbReference type="InterPro" id="IPR009081">
    <property type="entry name" value="PP-bd_ACP"/>
</dbReference>
<dbReference type="Gene3D" id="3.40.50.1820">
    <property type="entry name" value="alpha/beta hydrolase"/>
    <property type="match status" value="1"/>
</dbReference>
<dbReference type="SUPFAM" id="SSF51735">
    <property type="entry name" value="NAD(P)-binding Rossmann-fold domains"/>
    <property type="match status" value="2"/>
</dbReference>
<gene>
    <name evidence="67" type="ORF">R5R35_011690</name>
</gene>
<feature type="domain" description="Ketosynthase family 3 (KS3)" evidence="65">
    <location>
        <begin position="33"/>
        <end position="438"/>
    </location>
</feature>
<evidence type="ECO:0000256" key="53">
    <source>
        <dbReference type="ARBA" id="ARBA00048704"/>
    </source>
</evidence>
<evidence type="ECO:0000256" key="21">
    <source>
        <dbReference type="ARBA" id="ARBA00023160"/>
    </source>
</evidence>
<comment type="catalytic activity">
    <reaction evidence="58">
        <text>3-oxododecanoyl-[ACP] + NADPH + H(+) = (3R)-hydroxydodecanoyl-[ACP] + NADP(+)</text>
        <dbReference type="Rhea" id="RHEA:41872"/>
        <dbReference type="Rhea" id="RHEA-COMP:9641"/>
        <dbReference type="Rhea" id="RHEA-COMP:9642"/>
        <dbReference type="ChEBI" id="CHEBI:15378"/>
        <dbReference type="ChEBI" id="CHEBI:57783"/>
        <dbReference type="ChEBI" id="CHEBI:58349"/>
        <dbReference type="ChEBI" id="CHEBI:78469"/>
        <dbReference type="ChEBI" id="CHEBI:78470"/>
    </reaction>
    <physiologicalReaction direction="left-to-right" evidence="58">
        <dbReference type="Rhea" id="RHEA:41873"/>
    </physiologicalReaction>
</comment>
<dbReference type="GO" id="GO:0004312">
    <property type="term" value="F:fatty acid synthase activity"/>
    <property type="evidence" value="ECO:0007669"/>
    <property type="project" value="UniProtKB-EC"/>
</dbReference>
<keyword evidence="19" id="KW-0520">NAD</keyword>
<dbReference type="GO" id="GO:0004315">
    <property type="term" value="F:3-oxoacyl-[acyl-carrier-protein] synthase activity"/>
    <property type="evidence" value="ECO:0007669"/>
    <property type="project" value="UniProtKB-EC"/>
</dbReference>
<keyword evidence="13" id="KW-0378">Hydrolase</keyword>
<comment type="catalytic activity">
    <reaction evidence="38">
        <text>tetradecanoyl-[ACP] + malonyl-[ACP] + H(+) = 3-oxohexadecanoyl-[ACP] + holo-[ACP] + CO2</text>
        <dbReference type="Rhea" id="RHEA:41900"/>
        <dbReference type="Rhea" id="RHEA-COMP:9623"/>
        <dbReference type="Rhea" id="RHEA-COMP:9648"/>
        <dbReference type="Rhea" id="RHEA-COMP:9649"/>
        <dbReference type="Rhea" id="RHEA-COMP:9685"/>
        <dbReference type="ChEBI" id="CHEBI:15378"/>
        <dbReference type="ChEBI" id="CHEBI:16526"/>
        <dbReference type="ChEBI" id="CHEBI:64479"/>
        <dbReference type="ChEBI" id="CHEBI:78449"/>
        <dbReference type="ChEBI" id="CHEBI:78477"/>
        <dbReference type="ChEBI" id="CHEBI:78478"/>
    </reaction>
    <physiologicalReaction direction="left-to-right" evidence="38">
        <dbReference type="Rhea" id="RHEA:41901"/>
    </physiologicalReaction>
</comment>
<dbReference type="Pfam" id="PF00698">
    <property type="entry name" value="Acyl_transf_1"/>
    <property type="match status" value="1"/>
</dbReference>
<evidence type="ECO:0000256" key="29">
    <source>
        <dbReference type="ARBA" id="ARBA00023399"/>
    </source>
</evidence>
<dbReference type="InterPro" id="IPR020841">
    <property type="entry name" value="PKS_Beta-ketoAc_synthase_dom"/>
</dbReference>
<dbReference type="Pfam" id="PF00550">
    <property type="entry name" value="PP-binding"/>
    <property type="match status" value="1"/>
</dbReference>
<keyword evidence="20" id="KW-0443">Lipid metabolism</keyword>
<dbReference type="PROSITE" id="PS52019">
    <property type="entry name" value="PKS_MFAS_DH"/>
    <property type="match status" value="1"/>
</dbReference>
<evidence type="ECO:0000256" key="30">
    <source>
        <dbReference type="ARBA" id="ARBA00023401"/>
    </source>
</evidence>
<evidence type="ECO:0000256" key="28">
    <source>
        <dbReference type="ARBA" id="ARBA00023398"/>
    </source>
</evidence>
<dbReference type="InterPro" id="IPR016039">
    <property type="entry name" value="Thiolase-like"/>
</dbReference>
<comment type="catalytic activity">
    <reaction evidence="37">
        <text>3-oxodecanoyl-[ACP] + NADPH + H(+) = (3R)-hydroxydecanoyl-[ACP] + NADP(+)</text>
        <dbReference type="Rhea" id="RHEA:41856"/>
        <dbReference type="Rhea" id="RHEA-COMP:9637"/>
        <dbReference type="Rhea" id="RHEA-COMP:9638"/>
        <dbReference type="ChEBI" id="CHEBI:15378"/>
        <dbReference type="ChEBI" id="CHEBI:57783"/>
        <dbReference type="ChEBI" id="CHEBI:58349"/>
        <dbReference type="ChEBI" id="CHEBI:78464"/>
        <dbReference type="ChEBI" id="CHEBI:78466"/>
    </reaction>
    <physiologicalReaction direction="left-to-right" evidence="37">
        <dbReference type="Rhea" id="RHEA:41857"/>
    </physiologicalReaction>
</comment>
<dbReference type="SMART" id="SM00829">
    <property type="entry name" value="PKS_ER"/>
    <property type="match status" value="1"/>
</dbReference>
<comment type="catalytic activity">
    <reaction evidence="61">
        <text>butanoyl-[ACP] + malonyl-[ACP] + H(+) = 3-oxohexanoyl-[ACP] + holo-[ACP] + CO2</text>
        <dbReference type="Rhea" id="RHEA:41820"/>
        <dbReference type="Rhea" id="RHEA-COMP:9623"/>
        <dbReference type="Rhea" id="RHEA-COMP:9628"/>
        <dbReference type="Rhea" id="RHEA-COMP:9629"/>
        <dbReference type="Rhea" id="RHEA-COMP:9685"/>
        <dbReference type="ChEBI" id="CHEBI:15378"/>
        <dbReference type="ChEBI" id="CHEBI:16526"/>
        <dbReference type="ChEBI" id="CHEBI:64479"/>
        <dbReference type="ChEBI" id="CHEBI:78449"/>
        <dbReference type="ChEBI" id="CHEBI:78454"/>
        <dbReference type="ChEBI" id="CHEBI:78456"/>
    </reaction>
    <physiologicalReaction direction="left-to-right" evidence="61">
        <dbReference type="Rhea" id="RHEA:41821"/>
    </physiologicalReaction>
</comment>
<feature type="active site" description="Proton donor; for dehydratase activity" evidence="64">
    <location>
        <position position="1056"/>
    </location>
</feature>
<evidence type="ECO:0000256" key="19">
    <source>
        <dbReference type="ARBA" id="ARBA00023027"/>
    </source>
</evidence>
<evidence type="ECO:0000256" key="48">
    <source>
        <dbReference type="ARBA" id="ARBA00048420"/>
    </source>
</evidence>
<evidence type="ECO:0000256" key="31">
    <source>
        <dbReference type="ARBA" id="ARBA00023402"/>
    </source>
</evidence>
<evidence type="ECO:0000256" key="38">
    <source>
        <dbReference type="ARBA" id="ARBA00047451"/>
    </source>
</evidence>
<dbReference type="EC" id="2.3.1.85" evidence="4"/>
<dbReference type="Gene3D" id="3.40.50.150">
    <property type="entry name" value="Vaccinia Virus protein VP39"/>
    <property type="match status" value="1"/>
</dbReference>
<dbReference type="InterPro" id="IPR050091">
    <property type="entry name" value="PKS_NRPS_Biosynth_Enz"/>
</dbReference>
<evidence type="ECO:0000256" key="51">
    <source>
        <dbReference type="ARBA" id="ARBA00048650"/>
    </source>
</evidence>
<evidence type="ECO:0000256" key="6">
    <source>
        <dbReference type="ARBA" id="ARBA00013191"/>
    </source>
</evidence>
<evidence type="ECO:0000256" key="33">
    <source>
        <dbReference type="ARBA" id="ARBA00044883"/>
    </source>
</evidence>
<keyword evidence="12" id="KW-0702">S-nitrosylation</keyword>
<dbReference type="InterPro" id="IPR057326">
    <property type="entry name" value="KR_dom"/>
</dbReference>
<accession>A0AAN9VP90</accession>
<feature type="active site" description="Proton acceptor; for dehydratase activity" evidence="64">
    <location>
        <position position="903"/>
    </location>
</feature>
<evidence type="ECO:0000256" key="36">
    <source>
        <dbReference type="ARBA" id="ARBA00047400"/>
    </source>
</evidence>
<comment type="catalytic activity">
    <reaction evidence="25">
        <text>(3R)-hydroxyhexanoyl-[ACP] = (2E)-hexenoyl-[ACP] + H2O</text>
        <dbReference type="Rhea" id="RHEA:41828"/>
        <dbReference type="Rhea" id="RHEA-COMP:9630"/>
        <dbReference type="Rhea" id="RHEA-COMP:9631"/>
        <dbReference type="ChEBI" id="CHEBI:15377"/>
        <dbReference type="ChEBI" id="CHEBI:78457"/>
        <dbReference type="ChEBI" id="CHEBI:78458"/>
    </reaction>
    <physiologicalReaction direction="left-to-right" evidence="25">
        <dbReference type="Rhea" id="RHEA:41829"/>
    </physiologicalReaction>
</comment>
<evidence type="ECO:0000256" key="22">
    <source>
        <dbReference type="ARBA" id="ARBA00023268"/>
    </source>
</evidence>
<comment type="catalytic activity">
    <reaction evidence="33">
        <text>acetyl-CoA + n malonyl-CoA + 2n NADPH + 2n H(+) = a long-chain fatty acid + (n+1) CoA + n CO2 + 2n NADP(+).</text>
        <dbReference type="EC" id="2.3.1.85"/>
    </reaction>
</comment>
<evidence type="ECO:0000256" key="5">
    <source>
        <dbReference type="ARBA" id="ARBA00012948"/>
    </source>
</evidence>
<evidence type="ECO:0000256" key="46">
    <source>
        <dbReference type="ARBA" id="ARBA00048281"/>
    </source>
</evidence>
<comment type="catalytic activity">
    <reaction evidence="23">
        <text>(3R)-hydroxyoctanoyl-[ACP] = (2E)-octenoyl-[ACP] + H2O</text>
        <dbReference type="Rhea" id="RHEA:41844"/>
        <dbReference type="Rhea" id="RHEA-COMP:9634"/>
        <dbReference type="Rhea" id="RHEA-COMP:9635"/>
        <dbReference type="ChEBI" id="CHEBI:15377"/>
        <dbReference type="ChEBI" id="CHEBI:78461"/>
        <dbReference type="ChEBI" id="CHEBI:78462"/>
    </reaction>
    <physiologicalReaction direction="left-to-right" evidence="23">
        <dbReference type="Rhea" id="RHEA:41845"/>
    </physiologicalReaction>
</comment>
<evidence type="ECO:0000256" key="17">
    <source>
        <dbReference type="ARBA" id="ARBA00022990"/>
    </source>
</evidence>
<dbReference type="GO" id="GO:0004313">
    <property type="term" value="F:[acyl-carrier-protein] S-acetyltransferase activity"/>
    <property type="evidence" value="ECO:0007669"/>
    <property type="project" value="UniProtKB-EC"/>
</dbReference>
<dbReference type="Gene3D" id="3.40.50.720">
    <property type="entry name" value="NAD(P)-binding Rossmann-like Domain"/>
    <property type="match status" value="1"/>
</dbReference>
<evidence type="ECO:0000256" key="37">
    <source>
        <dbReference type="ARBA" id="ARBA00047440"/>
    </source>
</evidence>
<comment type="catalytic activity">
    <reaction evidence="59">
        <text>3-oxohexadecanoyl-[ACP] + NADPH + H(+) = (3R)-hydroxyhexadecanoyl-[ACP] + NADP(+)</text>
        <dbReference type="Rhea" id="RHEA:41904"/>
        <dbReference type="Rhea" id="RHEA-COMP:9649"/>
        <dbReference type="Rhea" id="RHEA-COMP:9650"/>
        <dbReference type="ChEBI" id="CHEBI:15378"/>
        <dbReference type="ChEBI" id="CHEBI:57783"/>
        <dbReference type="ChEBI" id="CHEBI:58349"/>
        <dbReference type="ChEBI" id="CHEBI:78478"/>
        <dbReference type="ChEBI" id="CHEBI:78480"/>
    </reaction>
    <physiologicalReaction direction="left-to-right" evidence="59">
        <dbReference type="Rhea" id="RHEA:41905"/>
    </physiologicalReaction>
</comment>
<dbReference type="Gene3D" id="3.40.366.10">
    <property type="entry name" value="Malonyl-Coenzyme A Acyl Carrier Protein, domain 2"/>
    <property type="match status" value="1"/>
</dbReference>
<evidence type="ECO:0000256" key="44">
    <source>
        <dbReference type="ARBA" id="ARBA00047961"/>
    </source>
</evidence>
<comment type="catalytic activity">
    <reaction evidence="62">
        <text>(2E)-decenoyl-[ACP] + NADPH + H(+) = decanoyl-[ACP] + NADP(+)</text>
        <dbReference type="Rhea" id="RHEA:41864"/>
        <dbReference type="Rhea" id="RHEA-COMP:9639"/>
        <dbReference type="Rhea" id="RHEA-COMP:9640"/>
        <dbReference type="ChEBI" id="CHEBI:15378"/>
        <dbReference type="ChEBI" id="CHEBI:57783"/>
        <dbReference type="ChEBI" id="CHEBI:58349"/>
        <dbReference type="ChEBI" id="CHEBI:78467"/>
        <dbReference type="ChEBI" id="CHEBI:78468"/>
    </reaction>
    <physiologicalReaction direction="left-to-right" evidence="62">
        <dbReference type="Rhea" id="RHEA:41865"/>
    </physiologicalReaction>
</comment>
<dbReference type="InterPro" id="IPR049900">
    <property type="entry name" value="PKS_mFAS_DH"/>
</dbReference>
<comment type="catalytic activity">
    <reaction evidence="43">
        <text>3-oxobutanoyl-[ACP] + NADPH + H(+) = (3R)-hydroxybutanoyl-[ACP] + NADP(+)</text>
        <dbReference type="Rhea" id="RHEA:41804"/>
        <dbReference type="Rhea" id="RHEA-COMP:9625"/>
        <dbReference type="Rhea" id="RHEA-COMP:9626"/>
        <dbReference type="ChEBI" id="CHEBI:15378"/>
        <dbReference type="ChEBI" id="CHEBI:57783"/>
        <dbReference type="ChEBI" id="CHEBI:58349"/>
        <dbReference type="ChEBI" id="CHEBI:78450"/>
        <dbReference type="ChEBI" id="CHEBI:78451"/>
    </reaction>
    <physiologicalReaction direction="left-to-right" evidence="43">
        <dbReference type="Rhea" id="RHEA:41805"/>
    </physiologicalReaction>
</comment>
<evidence type="ECO:0000256" key="15">
    <source>
        <dbReference type="ARBA" id="ARBA00022857"/>
    </source>
</evidence>
<keyword evidence="16" id="KW-0663">Pyridoxal phosphate</keyword>
<keyword evidence="8" id="KW-0596">Phosphopantetheine</keyword>
<dbReference type="SMART" id="SM00823">
    <property type="entry name" value="PKS_PP"/>
    <property type="match status" value="1"/>
</dbReference>
<dbReference type="GO" id="GO:0006633">
    <property type="term" value="P:fatty acid biosynthetic process"/>
    <property type="evidence" value="ECO:0007669"/>
    <property type="project" value="UniProtKB-KW"/>
</dbReference>
<evidence type="ECO:0000256" key="13">
    <source>
        <dbReference type="ARBA" id="ARBA00022801"/>
    </source>
</evidence>
<dbReference type="Pfam" id="PF02801">
    <property type="entry name" value="Ketoacyl-synt_C"/>
    <property type="match status" value="1"/>
</dbReference>
<evidence type="ECO:0000256" key="52">
    <source>
        <dbReference type="ARBA" id="ARBA00048691"/>
    </source>
</evidence>
<comment type="catalytic activity">
    <reaction evidence="50">
        <text>3-oxohexanoyl-[ACP] + NADPH + H(+) = (3R)-hydroxyhexanoyl-[ACP] + NADP(+)</text>
        <dbReference type="Rhea" id="RHEA:41824"/>
        <dbReference type="Rhea" id="RHEA-COMP:9629"/>
        <dbReference type="Rhea" id="RHEA-COMP:9630"/>
        <dbReference type="ChEBI" id="CHEBI:15378"/>
        <dbReference type="ChEBI" id="CHEBI:57783"/>
        <dbReference type="ChEBI" id="CHEBI:58349"/>
        <dbReference type="ChEBI" id="CHEBI:78456"/>
        <dbReference type="ChEBI" id="CHEBI:78457"/>
    </reaction>
    <physiologicalReaction direction="left-to-right" evidence="50">
        <dbReference type="Rhea" id="RHEA:41825"/>
    </physiologicalReaction>
</comment>
<dbReference type="GO" id="GO:0031177">
    <property type="term" value="F:phosphopantetheine binding"/>
    <property type="evidence" value="ECO:0007669"/>
    <property type="project" value="InterPro"/>
</dbReference>
<dbReference type="SUPFAM" id="SSF47336">
    <property type="entry name" value="ACP-like"/>
    <property type="match status" value="1"/>
</dbReference>
<dbReference type="InterPro" id="IPR020807">
    <property type="entry name" value="PKS_DH"/>
</dbReference>
<evidence type="ECO:0000256" key="26">
    <source>
        <dbReference type="ARBA" id="ARBA00023388"/>
    </source>
</evidence>
<dbReference type="SMART" id="SM00822">
    <property type="entry name" value="PKS_KR"/>
    <property type="match status" value="1"/>
</dbReference>
<dbReference type="Gene3D" id="3.90.180.10">
    <property type="entry name" value="Medium-chain alcohol dehydrogenases, catalytic domain"/>
    <property type="match status" value="1"/>
</dbReference>
<dbReference type="EC" id="1.3.1.39" evidence="2"/>
<dbReference type="Gene3D" id="3.40.47.10">
    <property type="match status" value="1"/>
</dbReference>
<comment type="catalytic activity">
    <reaction evidence="49">
        <text>a fatty acyl-[ACP] + malonyl-[ACP] + H(+) = a 3-oxoacyl-[ACP] + holo-[ACP] + CO2</text>
        <dbReference type="Rhea" id="RHEA:22836"/>
        <dbReference type="Rhea" id="RHEA-COMP:9623"/>
        <dbReference type="Rhea" id="RHEA-COMP:9685"/>
        <dbReference type="Rhea" id="RHEA-COMP:9916"/>
        <dbReference type="Rhea" id="RHEA-COMP:14125"/>
        <dbReference type="ChEBI" id="CHEBI:15378"/>
        <dbReference type="ChEBI" id="CHEBI:16526"/>
        <dbReference type="ChEBI" id="CHEBI:64479"/>
        <dbReference type="ChEBI" id="CHEBI:78449"/>
        <dbReference type="ChEBI" id="CHEBI:78776"/>
        <dbReference type="ChEBI" id="CHEBI:138651"/>
        <dbReference type="EC" id="2.3.1.41"/>
    </reaction>
    <physiologicalReaction direction="left-to-right" evidence="49">
        <dbReference type="Rhea" id="RHEA:22837"/>
    </physiologicalReaction>
</comment>
<comment type="catalytic activity">
    <reaction evidence="40">
        <text>dodecanoyl-[ACP] + malonyl-[ACP] + H(+) = 3-oxotetradecanoyl-[ACP] + holo-[ACP] + CO2</text>
        <dbReference type="Rhea" id="RHEA:41884"/>
        <dbReference type="Rhea" id="RHEA-COMP:9623"/>
        <dbReference type="Rhea" id="RHEA-COMP:9644"/>
        <dbReference type="Rhea" id="RHEA-COMP:9645"/>
        <dbReference type="Rhea" id="RHEA-COMP:9685"/>
        <dbReference type="ChEBI" id="CHEBI:15378"/>
        <dbReference type="ChEBI" id="CHEBI:16526"/>
        <dbReference type="ChEBI" id="CHEBI:64479"/>
        <dbReference type="ChEBI" id="CHEBI:65264"/>
        <dbReference type="ChEBI" id="CHEBI:78449"/>
        <dbReference type="ChEBI" id="CHEBI:78473"/>
    </reaction>
    <physiologicalReaction direction="left-to-right" evidence="40">
        <dbReference type="Rhea" id="RHEA:41885"/>
    </physiologicalReaction>
</comment>
<keyword evidence="18" id="KW-0560">Oxidoreductase</keyword>
<dbReference type="InterPro" id="IPR014031">
    <property type="entry name" value="Ketoacyl_synth_C"/>
</dbReference>
<evidence type="ECO:0000256" key="16">
    <source>
        <dbReference type="ARBA" id="ARBA00022898"/>
    </source>
</evidence>
<comment type="catalytic activity">
    <reaction evidence="57">
        <text>(2E)-tetradecenoyl-[ACP] + NADPH + H(+) = tetradecanoyl-[ACP] + NADP(+)</text>
        <dbReference type="Rhea" id="RHEA:41896"/>
        <dbReference type="Rhea" id="RHEA-COMP:9647"/>
        <dbReference type="Rhea" id="RHEA-COMP:9648"/>
        <dbReference type="ChEBI" id="CHEBI:15378"/>
        <dbReference type="ChEBI" id="CHEBI:57783"/>
        <dbReference type="ChEBI" id="CHEBI:58349"/>
        <dbReference type="ChEBI" id="CHEBI:78475"/>
        <dbReference type="ChEBI" id="CHEBI:78477"/>
    </reaction>
    <physiologicalReaction direction="left-to-right" evidence="57">
        <dbReference type="Rhea" id="RHEA:41897"/>
    </physiologicalReaction>
</comment>
<dbReference type="CDD" id="cd08954">
    <property type="entry name" value="KR_1_FAS_SDR_x"/>
    <property type="match status" value="1"/>
</dbReference>
<comment type="catalytic activity">
    <reaction evidence="42">
        <text>(2E)-hexenoyl-[ACP] + NADPH + H(+) = hexanoyl-[ACP] + NADP(+)</text>
        <dbReference type="Rhea" id="RHEA:41832"/>
        <dbReference type="Rhea" id="RHEA-COMP:9631"/>
        <dbReference type="Rhea" id="RHEA-COMP:9632"/>
        <dbReference type="ChEBI" id="CHEBI:15378"/>
        <dbReference type="ChEBI" id="CHEBI:57783"/>
        <dbReference type="ChEBI" id="CHEBI:58349"/>
        <dbReference type="ChEBI" id="CHEBI:78458"/>
        <dbReference type="ChEBI" id="CHEBI:78459"/>
    </reaction>
    <physiologicalReaction direction="left-to-right" evidence="42">
        <dbReference type="Rhea" id="RHEA:41833"/>
    </physiologicalReaction>
</comment>
<sequence>MPARFPEVEVGVEIRNVDTPSNVNTGGLRWNTDEEVVISGLSGRLPECENIEEFRDKLFAGVDLVTDDDRRWTQGLYGLPKRTGKIKDLSKFDATFFGVHAKQANVMDPQLRMLLEITYEAIIDAGVNPSEIKGSRTGVFIGVSDSEADEYWTQDPDRVNGYGLTGCCRAMFPNRISYTFDFTGPSYAVDTACSSSMFALQQALYAMRTGQCDAAIVGGVNLLLKPTSSLQFHRLNMLSPEGMCKAFDSSGNGYVRSEAAVVVFLQKASVARRTYATILNAKTNTDGNKEQGITFPSGEMQKKLIKEVYAEVGVNPADVAYVEAHGTGTKVGDPQEVNSIADVFCKDRPSPLLIGSVKSNMGHSEPASGLCSLAKVIIAMEEGVIPANLHYKEPNKDIPALSDGRLQVVDKALPWNGGLVAVNSFGFGGANAHILLRSNPKPKTPAVRDNIPRLVTTSGRTIEAVNSFLEKVENMPRDDELISLLHKIHGTNISGHGYRGYSVLGSDTPVREIAEMTTEKRPVWYVFSGIGSQWAGMAKDLMEIDIFEKAIRKCAEALQNEGLNLYEVFSNYDPDNLVNSFVSIAAVQVALVDILTSLGIQPDGIVGHSAGELGCAYADGAFTAEQTVLAAYWRGRSILESKLPPGSMAAVGLTWEEAKARCPPEIVPACHNSKDNITISGPVEDTRKFLKVLQAEGIFNREVASSNIAFHSRYIAEAGPKLRKSLDRIIPNPKPRSARWISSSVPESAWGTALAQSSSAAYHVNNLLSPVLFHEAISHIPENAIVIEVAPHCLLQAILKRSTPSSCINVGLIKRNHPDNKQFFFSSLGKLYNAGLHPKVARLHPQVTYPVARGTPRIASLIQWDHSVEWGVAKFGGKDGVRSGECVIEVDLSKETDSFLAGHAIDGRVLFPATGYLTLVWKTFAKLQGTDFEELPVVIEDVQFHRATIMPKEGCVKFLINIFDSSGEFELCEGGSVAVSGRISVAEDVDREVLNLSVPVIQSDQTLLPLITGDIYKDLRLRGYDYGGIFKGIIESDNKGIAGKLQWVSNWVSFMDTMLQFSILGQNTRELYLPTRLQRAVLNPKAHRQMVEQLTEGDGLPVYMYRNIGVIKAGGVELRGMKASLAPRRQQSQAAPKLERYIFVPYENIHGEGELAESDVKINSQALTVSLQVALENIGSSLKMKVVEVAHEQPVESLLAPAVIHILESEPQLHVDFTVASPTLSASAVEPLGTKFTSKDIKAGPVDQNVHLVVASDVLKKEQPVTVIRNMAESVKAGGFILLEETMPIQSQFVYEAGLEVISSQLDGRRVYLLLRKAYLSSEPVVITVTEKNFTWLEPLKAALKKSETDGQKFLVVSQGEPQFGMVGMMNCIKQEPGGNNARCVFIQDKNAPAFSLKNKKYSDQLKKDLVVNVLKNNTWGSYRHLKLNNNADAASLQVEHAYINALIRGDLASLQWIEGPLTFYRPEKHLDKELCKVYYAPLNFRDIMLATGKLPPDALPGDLAGQDCILGLEFSGRCTRGRRVMGMVAARGMASTVLADPTFLWEVPSEWSLEDAATVPVVYATAYYALVVRGRMRPGESVLIHAGSGGVGQAAISIALHMGCMVYTTVGSSAKRQFLKERFPKLTDHNIANSRDTTFEQHVMSETEGRGVDLVLNSLAEEKLQASVRCLAQHGRFLEIGKYDFSNNNPLGMAVFLKNTTFHGVLLDALFENNSPEKQEVVRLVNEGICNGAVRPLPATVFSDNQVEQAFRFMASGKHIGKVLLKISDEEKQAVVKPQTKLVSAIPRTYMNPDKAFILVGGLGGFGLELANWLVNRGATKLVLTSRSGIRTGYQALRVRRWREAGIEILISTHNVTTEEGTILLLQDSAKLGPIGGIFNLAAVLRDSFLENLTEKDFQTVCLPKIDGTIHLDNVSRKLCPELDYFVVFSSVSCGRGNAGQSNYGLANSAMERLCEARQLAGLPGLAIQWGAIGDVGLVAENMGDNDTVVGGTLPQRMTSCLAAMDYFLQQPHPVLASMVLAEKRKGGDGGSKVSLVESVANILGIKNLKTVNAQVSLADLGMDSLMGAEIKQTLERNYDLVLSAQEIRFLTFKRLVELSSGGVDSEAASPAEAMEIPSDNIQVTLEGLSELMPSEVIVQIPSKAPKNSSNPALFVVHPIEGVVTMLQNLLAPLSCPVWGLQCTEKAPLASIQDLASFYIEQVKKVQRKGPYTLCGYSFGACVAFEMGIQFEKIGEKVSLVLLDGSPTYVATHTGNYKSRGVDKTGEEADALTYFMQLFKDVDFQKVKQELLSQPSWEKRLARCTDLLAGVSSYPADQLAMAASSFYHKLKAADQYKPKTHYAGDVTLVRAEDNYVSIGEDYGLTQICAQKVKIYSLKGDHRGILKGESANKIVAIISDTIGKV</sequence>
<evidence type="ECO:0000313" key="68">
    <source>
        <dbReference type="Proteomes" id="UP001378592"/>
    </source>
</evidence>
<dbReference type="InterPro" id="IPR029063">
    <property type="entry name" value="SAM-dependent_MTases_sf"/>
</dbReference>
<evidence type="ECO:0000256" key="56">
    <source>
        <dbReference type="ARBA" id="ARBA00049109"/>
    </source>
</evidence>